<protein>
    <submittedName>
        <fullName evidence="11">Cytochrome P450</fullName>
    </submittedName>
</protein>
<evidence type="ECO:0000313" key="11">
    <source>
        <dbReference type="EMBL" id="OSC96592.1"/>
    </source>
</evidence>
<evidence type="ECO:0000256" key="2">
    <source>
        <dbReference type="ARBA" id="ARBA00005179"/>
    </source>
</evidence>
<keyword evidence="4 9" id="KW-0349">Heme</keyword>
<dbReference type="InterPro" id="IPR050121">
    <property type="entry name" value="Cytochrome_P450_monoxygenase"/>
</dbReference>
<feature type="transmembrane region" description="Helical" evidence="10">
    <location>
        <begin position="6"/>
        <end position="25"/>
    </location>
</feature>
<keyword evidence="10" id="KW-0812">Transmembrane</keyword>
<feature type="binding site" description="axial binding residue" evidence="9">
    <location>
        <position position="490"/>
    </location>
    <ligand>
        <name>heme</name>
        <dbReference type="ChEBI" id="CHEBI:30413"/>
    </ligand>
    <ligandPart>
        <name>Fe</name>
        <dbReference type="ChEBI" id="CHEBI:18248"/>
    </ligandPart>
</feature>
<dbReference type="Pfam" id="PF00067">
    <property type="entry name" value="p450"/>
    <property type="match status" value="1"/>
</dbReference>
<dbReference type="GO" id="GO:0005506">
    <property type="term" value="F:iron ion binding"/>
    <property type="evidence" value="ECO:0007669"/>
    <property type="project" value="InterPro"/>
</dbReference>
<keyword evidence="10" id="KW-1133">Transmembrane helix</keyword>
<gene>
    <name evidence="11" type="ORF">PYCCODRAFT_1440969</name>
</gene>
<evidence type="ECO:0000256" key="7">
    <source>
        <dbReference type="ARBA" id="ARBA00023004"/>
    </source>
</evidence>
<keyword evidence="12" id="KW-1185">Reference proteome</keyword>
<keyword evidence="10" id="KW-0472">Membrane</keyword>
<name>A0A1Y2I802_TRAC3</name>
<dbReference type="InterPro" id="IPR001128">
    <property type="entry name" value="Cyt_P450"/>
</dbReference>
<proteinExistence type="inferred from homology"/>
<dbReference type="PANTHER" id="PTHR24305:SF166">
    <property type="entry name" value="CYTOCHROME P450 12A4, MITOCHONDRIAL-RELATED"/>
    <property type="match status" value="1"/>
</dbReference>
<dbReference type="Proteomes" id="UP000193067">
    <property type="component" value="Unassembled WGS sequence"/>
</dbReference>
<dbReference type="SUPFAM" id="SSF48264">
    <property type="entry name" value="Cytochrome P450"/>
    <property type="match status" value="1"/>
</dbReference>
<evidence type="ECO:0000313" key="12">
    <source>
        <dbReference type="Proteomes" id="UP000193067"/>
    </source>
</evidence>
<dbReference type="GO" id="GO:0016705">
    <property type="term" value="F:oxidoreductase activity, acting on paired donors, with incorporation or reduction of molecular oxygen"/>
    <property type="evidence" value="ECO:0007669"/>
    <property type="project" value="InterPro"/>
</dbReference>
<keyword evidence="7 9" id="KW-0408">Iron</keyword>
<evidence type="ECO:0000256" key="8">
    <source>
        <dbReference type="ARBA" id="ARBA00023033"/>
    </source>
</evidence>
<evidence type="ECO:0000256" key="5">
    <source>
        <dbReference type="ARBA" id="ARBA00022723"/>
    </source>
</evidence>
<dbReference type="OrthoDB" id="1470350at2759"/>
<dbReference type="PRINTS" id="PR00385">
    <property type="entry name" value="P450"/>
</dbReference>
<comment type="cofactor">
    <cofactor evidence="1 9">
        <name>heme</name>
        <dbReference type="ChEBI" id="CHEBI:30413"/>
    </cofactor>
</comment>
<dbReference type="PRINTS" id="PR00463">
    <property type="entry name" value="EP450I"/>
</dbReference>
<dbReference type="GO" id="GO:0004497">
    <property type="term" value="F:monooxygenase activity"/>
    <property type="evidence" value="ECO:0007669"/>
    <property type="project" value="UniProtKB-KW"/>
</dbReference>
<dbReference type="PANTHER" id="PTHR24305">
    <property type="entry name" value="CYTOCHROME P450"/>
    <property type="match status" value="1"/>
</dbReference>
<keyword evidence="5 9" id="KW-0479">Metal-binding</keyword>
<keyword evidence="6" id="KW-0560">Oxidoreductase</keyword>
<evidence type="ECO:0000256" key="4">
    <source>
        <dbReference type="ARBA" id="ARBA00022617"/>
    </source>
</evidence>
<dbReference type="InterPro" id="IPR036396">
    <property type="entry name" value="Cyt_P450_sf"/>
</dbReference>
<dbReference type="AlphaFoldDB" id="A0A1Y2I802"/>
<dbReference type="GO" id="GO:0020037">
    <property type="term" value="F:heme binding"/>
    <property type="evidence" value="ECO:0007669"/>
    <property type="project" value="InterPro"/>
</dbReference>
<comment type="similarity">
    <text evidence="3">Belongs to the cytochrome P450 family.</text>
</comment>
<dbReference type="Gene3D" id="1.10.630.10">
    <property type="entry name" value="Cytochrome P450"/>
    <property type="match status" value="1"/>
</dbReference>
<keyword evidence="8" id="KW-0503">Monooxygenase</keyword>
<evidence type="ECO:0000256" key="6">
    <source>
        <dbReference type="ARBA" id="ARBA00023002"/>
    </source>
</evidence>
<organism evidence="11 12">
    <name type="scientific">Trametes coccinea (strain BRFM310)</name>
    <name type="common">Pycnoporus coccineus</name>
    <dbReference type="NCBI Taxonomy" id="1353009"/>
    <lineage>
        <taxon>Eukaryota</taxon>
        <taxon>Fungi</taxon>
        <taxon>Dikarya</taxon>
        <taxon>Basidiomycota</taxon>
        <taxon>Agaricomycotina</taxon>
        <taxon>Agaricomycetes</taxon>
        <taxon>Polyporales</taxon>
        <taxon>Polyporaceae</taxon>
        <taxon>Trametes</taxon>
    </lineage>
</organism>
<evidence type="ECO:0000256" key="3">
    <source>
        <dbReference type="ARBA" id="ARBA00010617"/>
    </source>
</evidence>
<dbReference type="EMBL" id="KZ084174">
    <property type="protein sequence ID" value="OSC96592.1"/>
    <property type="molecule type" value="Genomic_DNA"/>
</dbReference>
<comment type="pathway">
    <text evidence="2">Secondary metabolite biosynthesis.</text>
</comment>
<evidence type="ECO:0000256" key="9">
    <source>
        <dbReference type="PIRSR" id="PIRSR602401-1"/>
    </source>
</evidence>
<reference evidence="11 12" key="1">
    <citation type="journal article" date="2015" name="Biotechnol. Biofuels">
        <title>Enhanced degradation of softwood versus hardwood by the white-rot fungus Pycnoporus coccineus.</title>
        <authorList>
            <person name="Couturier M."/>
            <person name="Navarro D."/>
            <person name="Chevret D."/>
            <person name="Henrissat B."/>
            <person name="Piumi F."/>
            <person name="Ruiz-Duenas F.J."/>
            <person name="Martinez A.T."/>
            <person name="Grigoriev I.V."/>
            <person name="Riley R."/>
            <person name="Lipzen A."/>
            <person name="Berrin J.G."/>
            <person name="Master E.R."/>
            <person name="Rosso M.N."/>
        </authorList>
    </citation>
    <scope>NUCLEOTIDE SEQUENCE [LARGE SCALE GENOMIC DNA]</scope>
    <source>
        <strain evidence="11 12">BRFM310</strain>
    </source>
</reference>
<evidence type="ECO:0000256" key="1">
    <source>
        <dbReference type="ARBA" id="ARBA00001971"/>
    </source>
</evidence>
<dbReference type="InterPro" id="IPR002401">
    <property type="entry name" value="Cyt_P450_E_grp-I"/>
</dbReference>
<evidence type="ECO:0000256" key="10">
    <source>
        <dbReference type="SAM" id="Phobius"/>
    </source>
</evidence>
<dbReference type="STRING" id="1353009.A0A1Y2I802"/>
<accession>A0A1Y2I802</accession>
<sequence>MNLQMWLSVILWICPVFLVVLWPQIRRRIKQLQLRNVPGPSPTSFWNGLSKELHSPFAVPYREKVLTLYGGVIRLDDFLGDVHLAISDPLALATIFGKYRDSYDTPESRIRSMRTVFGGGLTGTKGQEHSDQRRRLSPVFSVRYLREMVPTFNRVAAELIHVMRGAITQPQTEVEIAEYISRFSLECVGRAALGYSFGPLEKHGTDYSRALKEFGPTIVQLNRWRAFLPFLQRVFPRSWLRFGAEVIPYEPLQRMRGISDSVNATARQILQQKKETLQKGDKMMMQELGEGKDLIAILMQHNAKDPNDISSFSEEDLVGQMSMLLLQATDTTSTTLVRTVQQLALHPDAQLRMREELTEATSRIGRTLLDLDFDSFTQLPYMDAVIRETIRLYPGFYMASRVSPEDTVLPLRNPIQGKNGELMNELHVPAGTTVWLNIFGVNRDKTIWGPDEAEWKPERWLAPLPATVADARIPSVYSNTMTFVAGSRSCIGYNFALAEMRVLLAHLVLNFEIAPSDKEIVWKMSGIASPSVKGSKTTKPEMPVRLTPI</sequence>